<evidence type="ECO:0000313" key="1">
    <source>
        <dbReference type="EMBL" id="PJE29171.1"/>
    </source>
</evidence>
<organism evidence="2 3">
    <name type="scientific">Pseudooceanicola antarcticus</name>
    <dbReference type="NCBI Taxonomy" id="1247613"/>
    <lineage>
        <taxon>Bacteria</taxon>
        <taxon>Pseudomonadati</taxon>
        <taxon>Pseudomonadota</taxon>
        <taxon>Alphaproteobacteria</taxon>
        <taxon>Rhodobacterales</taxon>
        <taxon>Paracoccaceae</taxon>
        <taxon>Pseudooceanicola</taxon>
    </lineage>
</organism>
<dbReference type="EMBL" id="OBEA01000002">
    <property type="protein sequence ID" value="SNY46356.1"/>
    <property type="molecule type" value="Genomic_DNA"/>
</dbReference>
<evidence type="ECO:0000313" key="2">
    <source>
        <dbReference type="EMBL" id="SNY46356.1"/>
    </source>
</evidence>
<dbReference type="PANTHER" id="PTHR43544:SF12">
    <property type="entry name" value="NAD(P)-BINDING ROSSMANN-FOLD SUPERFAMILY PROTEIN"/>
    <property type="match status" value="1"/>
</dbReference>
<dbReference type="InterPro" id="IPR036291">
    <property type="entry name" value="NAD(P)-bd_dom_sf"/>
</dbReference>
<dbReference type="InterPro" id="IPR051468">
    <property type="entry name" value="Fungal_SecMetab_SDRs"/>
</dbReference>
<reference evidence="1 4" key="2">
    <citation type="journal article" date="2018" name="Int. J. Syst. Evol. Microbiol.">
        <title>Pseudooceanicola lipolyticus sp. nov., a marine alphaproteobacterium, reclassification of Oceanicola flagellatus as Pseudooceanicola flagellatus comb. nov. and emended description of the genus Pseudooceanicola.</title>
        <authorList>
            <person name="Huang M.-M."/>
            <person name="Guo L.-L."/>
            <person name="Wu Y.-H."/>
            <person name="Lai Q.-L."/>
            <person name="Shao Z.-Z."/>
            <person name="Wang C.-S."/>
            <person name="Wu M."/>
            <person name="Xu X.-W."/>
        </authorList>
    </citation>
    <scope>NUCLEOTIDE SEQUENCE [LARGE SCALE GENOMIC DNA]</scope>
    <source>
        <strain evidence="1 4">Ar-45</strain>
    </source>
</reference>
<dbReference type="Gene3D" id="3.40.50.720">
    <property type="entry name" value="NAD(P)-binding Rossmann-like Domain"/>
    <property type="match status" value="1"/>
</dbReference>
<protein>
    <submittedName>
        <fullName evidence="1">C factor, cell signaling protein</fullName>
    </submittedName>
    <submittedName>
        <fullName evidence="2">NAD(P)-dependent dehydrogenase, short-chain alcohol dehydrogenase family</fullName>
    </submittedName>
</protein>
<dbReference type="Proteomes" id="UP000231702">
    <property type="component" value="Unassembled WGS sequence"/>
</dbReference>
<dbReference type="GO" id="GO:0016491">
    <property type="term" value="F:oxidoreductase activity"/>
    <property type="evidence" value="ECO:0007669"/>
    <property type="project" value="TreeGrafter"/>
</dbReference>
<evidence type="ECO:0000313" key="3">
    <source>
        <dbReference type="Proteomes" id="UP000231655"/>
    </source>
</evidence>
<dbReference type="PANTHER" id="PTHR43544">
    <property type="entry name" value="SHORT-CHAIN DEHYDROGENASE/REDUCTASE"/>
    <property type="match status" value="1"/>
</dbReference>
<proteinExistence type="predicted"/>
<dbReference type="EMBL" id="PGTD01000016">
    <property type="protein sequence ID" value="PJE29171.1"/>
    <property type="molecule type" value="Genomic_DNA"/>
</dbReference>
<sequence>MTRALIIGASGGIGAALVAALQEERVQVTTLSRREDGLDITDEASVAHHLGQLSPGFDLVFCASGALEINGQGPEKSLRQLTPEAMAVQFAVNCIGPALVLKHALRLLPRDRPARFAALSARVGSIGDNRLGGWTSYRAAKAALNQVIRCGAIELARSHPQAICVALHPGTVETGLTRRYLTRHPAVSAPEAARRLLHVLAGLTPDDSGGFYDQHGLPVPF</sequence>
<name>A0A285IH01_9RHOB</name>
<evidence type="ECO:0000313" key="4">
    <source>
        <dbReference type="Proteomes" id="UP000231702"/>
    </source>
</evidence>
<dbReference type="OrthoDB" id="9785826at2"/>
<dbReference type="SUPFAM" id="SSF51735">
    <property type="entry name" value="NAD(P)-binding Rossmann-fold domains"/>
    <property type="match status" value="1"/>
</dbReference>
<gene>
    <name evidence="1" type="ORF">CVM39_12100</name>
    <name evidence="2" type="ORF">SAMN06297129_0943</name>
</gene>
<keyword evidence="4" id="KW-1185">Reference proteome</keyword>
<dbReference type="InterPro" id="IPR002347">
    <property type="entry name" value="SDR_fam"/>
</dbReference>
<dbReference type="Proteomes" id="UP000231655">
    <property type="component" value="Unassembled WGS sequence"/>
</dbReference>
<reference evidence="2 3" key="1">
    <citation type="submission" date="2017-09" db="EMBL/GenBank/DDBJ databases">
        <authorList>
            <person name="Ehlers B."/>
            <person name="Leendertz F.H."/>
        </authorList>
    </citation>
    <scope>NUCLEOTIDE SEQUENCE [LARGE SCALE GENOMIC DNA]</scope>
    <source>
        <strain evidence="2 3">CGMCC 1.12662</strain>
    </source>
</reference>
<dbReference type="Pfam" id="PF13561">
    <property type="entry name" value="adh_short_C2"/>
    <property type="match status" value="1"/>
</dbReference>
<dbReference type="AlphaFoldDB" id="A0A285IH01"/>
<accession>A0A285IH01</accession>
<dbReference type="GO" id="GO:0005737">
    <property type="term" value="C:cytoplasm"/>
    <property type="evidence" value="ECO:0007669"/>
    <property type="project" value="TreeGrafter"/>
</dbReference>
<dbReference type="PRINTS" id="PR00081">
    <property type="entry name" value="GDHRDH"/>
</dbReference>
<dbReference type="RefSeq" id="WP_097144742.1">
    <property type="nucleotide sequence ID" value="NZ_OBEA01000002.1"/>
</dbReference>